<dbReference type="Pfam" id="PF20700">
    <property type="entry name" value="Mutator"/>
    <property type="match status" value="1"/>
</dbReference>
<evidence type="ECO:0000313" key="3">
    <source>
        <dbReference type="Proteomes" id="UP001153954"/>
    </source>
</evidence>
<dbReference type="AlphaFoldDB" id="A0AAU9TMG6"/>
<evidence type="ECO:0000313" key="2">
    <source>
        <dbReference type="EMBL" id="CAH2088336.1"/>
    </source>
</evidence>
<dbReference type="EMBL" id="CAKOGL010000007">
    <property type="protein sequence ID" value="CAH2088336.1"/>
    <property type="molecule type" value="Genomic_DNA"/>
</dbReference>
<proteinExistence type="predicted"/>
<organism evidence="2 3">
    <name type="scientific">Euphydryas editha</name>
    <name type="common">Edith's checkerspot</name>
    <dbReference type="NCBI Taxonomy" id="104508"/>
    <lineage>
        <taxon>Eukaryota</taxon>
        <taxon>Metazoa</taxon>
        <taxon>Ecdysozoa</taxon>
        <taxon>Arthropoda</taxon>
        <taxon>Hexapoda</taxon>
        <taxon>Insecta</taxon>
        <taxon>Pterygota</taxon>
        <taxon>Neoptera</taxon>
        <taxon>Endopterygota</taxon>
        <taxon>Lepidoptera</taxon>
        <taxon>Glossata</taxon>
        <taxon>Ditrysia</taxon>
        <taxon>Papilionoidea</taxon>
        <taxon>Nymphalidae</taxon>
        <taxon>Nymphalinae</taxon>
        <taxon>Euphydryas</taxon>
    </lineage>
</organism>
<gene>
    <name evidence="2" type="ORF">EEDITHA_LOCUS4505</name>
</gene>
<comment type="caution">
    <text evidence="2">The sequence shown here is derived from an EMBL/GenBank/DDBJ whole genome shotgun (WGS) entry which is preliminary data.</text>
</comment>
<name>A0AAU9TMG6_EUPED</name>
<keyword evidence="3" id="KW-1185">Reference proteome</keyword>
<feature type="domain" description="Mutator-like transposase" evidence="1">
    <location>
        <begin position="1"/>
        <end position="137"/>
    </location>
</feature>
<dbReference type="InterPro" id="IPR049012">
    <property type="entry name" value="Mutator_transp_dom"/>
</dbReference>
<dbReference type="Proteomes" id="UP001153954">
    <property type="component" value="Unassembled WGS sequence"/>
</dbReference>
<evidence type="ECO:0000259" key="1">
    <source>
        <dbReference type="Pfam" id="PF20700"/>
    </source>
</evidence>
<protein>
    <recommendedName>
        <fullName evidence="1">Mutator-like transposase domain-containing protein</fullName>
    </recommendedName>
</protein>
<sequence>MEVDAIIEMFQQSKTKHGVKYTNYIGDGDSKTYSGIIKADPYKNITVNKKECIGHVQKRMGTRLRTLKTKQKGLGGRGKLTGKVIDKLAVYYGLSIRRHCDSIEDMKSAIMATFYHYGSTDENPNHGMCPKGEDSWCSYQRAEASGELDTYTQDYSLLPPDVLKAIKPIYDDLSNDNLLSRCDLIVGLIPIGMPKKGCCTCESGRSARQSNTREGRMLRRQRQIDVLETSTMAEELLYGPGIDDSV</sequence>
<accession>A0AAU9TMG6</accession>
<reference evidence="2" key="1">
    <citation type="submission" date="2022-03" db="EMBL/GenBank/DDBJ databases">
        <authorList>
            <person name="Tunstrom K."/>
        </authorList>
    </citation>
    <scope>NUCLEOTIDE SEQUENCE</scope>
</reference>